<evidence type="ECO:0000313" key="2">
    <source>
        <dbReference type="Proteomes" id="UP001157400"/>
    </source>
</evidence>
<name>A0AA46N7F6_9VIRU</name>
<evidence type="ECO:0000313" key="1">
    <source>
        <dbReference type="EMBL" id="UPO70977.1"/>
    </source>
</evidence>
<reference evidence="1" key="1">
    <citation type="submission" date="2021-10" db="EMBL/GenBank/DDBJ databases">
        <authorList>
            <person name="Medvedeva S."/>
            <person name="Sun J."/>
            <person name="Yutin N."/>
            <person name="Koonin E.V."/>
            <person name="Nunoura T."/>
            <person name="Rinke C."/>
            <person name="Krupovic M."/>
        </authorList>
    </citation>
    <scope>NUCLEOTIDE SEQUENCE</scope>
    <source>
        <strain evidence="1">SkuldV1</strain>
    </source>
</reference>
<sequence length="105" mass="12452">MSKTEKKLYEILEIAFKTNLDEDEYIRDSEVSHIYDKKQKKYLDFYHKKNQNNLHALFQTETPEALSKEGFYPLSLDEQLRLLISHPNLDKLSFDESNNLLVISV</sequence>
<dbReference type="EMBL" id="OK558607">
    <property type="protein sequence ID" value="UPO70977.1"/>
    <property type="molecule type" value="Genomic_DNA"/>
</dbReference>
<proteinExistence type="predicted"/>
<accession>A0AA46N7F6</accession>
<dbReference type="Proteomes" id="UP001157400">
    <property type="component" value="Segment"/>
</dbReference>
<organism evidence="1 2">
    <name type="scientific">Lokiarchaeia virus SkuldV1</name>
    <dbReference type="NCBI Taxonomy" id="3058189"/>
    <lineage>
        <taxon>Viruses</taxon>
        <taxon>Varidnaviria</taxon>
        <taxon>Abadenavirae</taxon>
        <taxon>Produgelaviricota</taxon>
        <taxon>Belvinaviricetes</taxon>
        <taxon>Atroposvirales</taxon>
        <taxon>Skuldviridae</taxon>
        <taxon>Delusorvirus</taxon>
        <taxon>Delusorvirus hikurangiense</taxon>
    </lineage>
</organism>
<protein>
    <submittedName>
        <fullName evidence="1">Uncharacterized protein</fullName>
    </submittedName>
</protein>
<gene>
    <name evidence="1" type="ORF">11324_00023</name>
</gene>
<keyword evidence="2" id="KW-1185">Reference proteome</keyword>